<dbReference type="AlphaFoldDB" id="A0A174EAG5"/>
<reference evidence="1 2" key="1">
    <citation type="submission" date="2015-09" db="EMBL/GenBank/DDBJ databases">
        <authorList>
            <consortium name="Pathogen Informatics"/>
        </authorList>
    </citation>
    <scope>NUCLEOTIDE SEQUENCE [LARGE SCALE GENOMIC DNA]</scope>
    <source>
        <strain evidence="1 2">2789STDY5608854</strain>
    </source>
</reference>
<sequence length="90" mass="9959">MKLVDADKARECFGGDGVTGAVMQRMFDSLPTIDAVPVVRCRDCKWFNHYTMECESDDVATDHEGGASFSINFGPDDFCSYGQRKEADHG</sequence>
<dbReference type="RefSeq" id="WP_021631868.1">
    <property type="nucleotide sequence ID" value="NZ_JADMOW010000130.1"/>
</dbReference>
<evidence type="ECO:0000313" key="2">
    <source>
        <dbReference type="Proteomes" id="UP000095746"/>
    </source>
</evidence>
<accession>A0A174EAG5</accession>
<gene>
    <name evidence="1" type="ORF">ERS852411_01355</name>
</gene>
<organism evidence="1 2">
    <name type="scientific">Flavonifractor plautii</name>
    <name type="common">Fusobacterium plautii</name>
    <dbReference type="NCBI Taxonomy" id="292800"/>
    <lineage>
        <taxon>Bacteria</taxon>
        <taxon>Bacillati</taxon>
        <taxon>Bacillota</taxon>
        <taxon>Clostridia</taxon>
        <taxon>Eubacteriales</taxon>
        <taxon>Oscillospiraceae</taxon>
        <taxon>Flavonifractor</taxon>
    </lineage>
</organism>
<evidence type="ECO:0000313" key="1">
    <source>
        <dbReference type="EMBL" id="CUO32980.1"/>
    </source>
</evidence>
<protein>
    <submittedName>
        <fullName evidence="1">Uncharacterized protein</fullName>
    </submittedName>
</protein>
<dbReference type="EMBL" id="CYZT01000074">
    <property type="protein sequence ID" value="CUO32980.1"/>
    <property type="molecule type" value="Genomic_DNA"/>
</dbReference>
<proteinExistence type="predicted"/>
<name>A0A174EAG5_FLAPL</name>
<dbReference type="Proteomes" id="UP000095746">
    <property type="component" value="Unassembled WGS sequence"/>
</dbReference>